<dbReference type="SMART" id="SM00347">
    <property type="entry name" value="HTH_MARR"/>
    <property type="match status" value="1"/>
</dbReference>
<evidence type="ECO:0000256" key="1">
    <source>
        <dbReference type="ARBA" id="ARBA00023015"/>
    </source>
</evidence>
<keyword evidence="7" id="KW-1185">Reference proteome</keyword>
<keyword evidence="1" id="KW-0805">Transcription regulation</keyword>
<gene>
    <name evidence="6" type="ordered locus">Caci_1589</name>
</gene>
<keyword evidence="3" id="KW-0804">Transcription</keyword>
<dbReference type="AlphaFoldDB" id="C7QBD3"/>
<dbReference type="RefSeq" id="WP_012785804.1">
    <property type="nucleotide sequence ID" value="NC_013131.1"/>
</dbReference>
<dbReference type="EMBL" id="CP001700">
    <property type="protein sequence ID" value="ACU70510.1"/>
    <property type="molecule type" value="Genomic_DNA"/>
</dbReference>
<feature type="domain" description="HTH marR-type" evidence="5">
    <location>
        <begin position="15"/>
        <end position="151"/>
    </location>
</feature>
<dbReference type="SUPFAM" id="SSF46785">
    <property type="entry name" value="Winged helix' DNA-binding domain"/>
    <property type="match status" value="1"/>
</dbReference>
<dbReference type="PROSITE" id="PS50995">
    <property type="entry name" value="HTH_MARR_2"/>
    <property type="match status" value="1"/>
</dbReference>
<dbReference type="HOGENOM" id="CLU_083287_15_1_11"/>
<dbReference type="PANTHER" id="PTHR39515:SF2">
    <property type="entry name" value="HTH-TYPE TRANSCRIPTIONAL REGULATOR RV0880"/>
    <property type="match status" value="1"/>
</dbReference>
<dbReference type="GO" id="GO:0003677">
    <property type="term" value="F:DNA binding"/>
    <property type="evidence" value="ECO:0007669"/>
    <property type="project" value="UniProtKB-KW"/>
</dbReference>
<keyword evidence="2" id="KW-0238">DNA-binding</keyword>
<dbReference type="STRING" id="479433.Caci_1589"/>
<reference evidence="6 7" key="1">
    <citation type="journal article" date="2009" name="Stand. Genomic Sci.">
        <title>Complete genome sequence of Catenulispora acidiphila type strain (ID 139908).</title>
        <authorList>
            <person name="Copeland A."/>
            <person name="Lapidus A."/>
            <person name="Glavina Del Rio T."/>
            <person name="Nolan M."/>
            <person name="Lucas S."/>
            <person name="Chen F."/>
            <person name="Tice H."/>
            <person name="Cheng J.F."/>
            <person name="Bruce D."/>
            <person name="Goodwin L."/>
            <person name="Pitluck S."/>
            <person name="Mikhailova N."/>
            <person name="Pati A."/>
            <person name="Ivanova N."/>
            <person name="Mavromatis K."/>
            <person name="Chen A."/>
            <person name="Palaniappan K."/>
            <person name="Chain P."/>
            <person name="Land M."/>
            <person name="Hauser L."/>
            <person name="Chang Y.J."/>
            <person name="Jeffries C.D."/>
            <person name="Chertkov O."/>
            <person name="Brettin T."/>
            <person name="Detter J.C."/>
            <person name="Han C."/>
            <person name="Ali Z."/>
            <person name="Tindall B.J."/>
            <person name="Goker M."/>
            <person name="Bristow J."/>
            <person name="Eisen J.A."/>
            <person name="Markowitz V."/>
            <person name="Hugenholtz P."/>
            <person name="Kyrpides N.C."/>
            <person name="Klenk H.P."/>
        </authorList>
    </citation>
    <scope>NUCLEOTIDE SEQUENCE [LARGE SCALE GENOMIC DNA]</scope>
    <source>
        <strain evidence="7">DSM 44928 / JCM 14897 / NBRC 102108 / NRRL B-24433 / ID139908</strain>
    </source>
</reference>
<dbReference type="InterPro" id="IPR036388">
    <property type="entry name" value="WH-like_DNA-bd_sf"/>
</dbReference>
<name>C7QBD3_CATAD</name>
<dbReference type="InterPro" id="IPR023187">
    <property type="entry name" value="Tscrpt_reg_MarR-type_CS"/>
</dbReference>
<evidence type="ECO:0000313" key="6">
    <source>
        <dbReference type="EMBL" id="ACU70510.1"/>
    </source>
</evidence>
<evidence type="ECO:0000259" key="5">
    <source>
        <dbReference type="PROSITE" id="PS50995"/>
    </source>
</evidence>
<dbReference type="InterPro" id="IPR052526">
    <property type="entry name" value="HTH-type_Bedaq_tolerance"/>
</dbReference>
<organism evidence="6 7">
    <name type="scientific">Catenulispora acidiphila (strain DSM 44928 / JCM 14897 / NBRC 102108 / NRRL B-24433 / ID139908)</name>
    <dbReference type="NCBI Taxonomy" id="479433"/>
    <lineage>
        <taxon>Bacteria</taxon>
        <taxon>Bacillati</taxon>
        <taxon>Actinomycetota</taxon>
        <taxon>Actinomycetes</taxon>
        <taxon>Catenulisporales</taxon>
        <taxon>Catenulisporaceae</taxon>
        <taxon>Catenulispora</taxon>
    </lineage>
</organism>
<feature type="region of interest" description="Disordered" evidence="4">
    <location>
        <begin position="87"/>
        <end position="117"/>
    </location>
</feature>
<feature type="compositionally biased region" description="Basic and acidic residues" evidence="4">
    <location>
        <begin position="106"/>
        <end position="117"/>
    </location>
</feature>
<dbReference type="Proteomes" id="UP000000851">
    <property type="component" value="Chromosome"/>
</dbReference>
<dbReference type="Gene3D" id="1.10.10.10">
    <property type="entry name" value="Winged helix-like DNA-binding domain superfamily/Winged helix DNA-binding domain"/>
    <property type="match status" value="1"/>
</dbReference>
<dbReference type="eggNOG" id="COG1846">
    <property type="taxonomic scope" value="Bacteria"/>
</dbReference>
<dbReference type="PANTHER" id="PTHR39515">
    <property type="entry name" value="CONSERVED PROTEIN"/>
    <property type="match status" value="1"/>
</dbReference>
<dbReference type="GO" id="GO:0003700">
    <property type="term" value="F:DNA-binding transcription factor activity"/>
    <property type="evidence" value="ECO:0007669"/>
    <property type="project" value="InterPro"/>
</dbReference>
<dbReference type="KEGG" id="cai:Caci_1589"/>
<evidence type="ECO:0000313" key="7">
    <source>
        <dbReference type="Proteomes" id="UP000000851"/>
    </source>
</evidence>
<evidence type="ECO:0000256" key="2">
    <source>
        <dbReference type="ARBA" id="ARBA00023125"/>
    </source>
</evidence>
<dbReference type="Pfam" id="PF12802">
    <property type="entry name" value="MarR_2"/>
    <property type="match status" value="1"/>
</dbReference>
<protein>
    <submittedName>
        <fullName evidence="6">Transcriptional regulator, MarR family</fullName>
    </submittedName>
</protein>
<evidence type="ECO:0000256" key="4">
    <source>
        <dbReference type="SAM" id="MobiDB-lite"/>
    </source>
</evidence>
<proteinExistence type="predicted"/>
<dbReference type="PROSITE" id="PS01117">
    <property type="entry name" value="HTH_MARR_1"/>
    <property type="match status" value="1"/>
</dbReference>
<dbReference type="InParanoid" id="C7QBD3"/>
<accession>C7QBD3</accession>
<sequence length="153" mass="16345">MTEPPTGTDDLPEAASRAAMEIFVVFGRLRRRLTALPGDSGMTPTQASVLTRLSKVDSATVGELAGAEQVTHQATVKTVAALEQAGLVRRDPDPGDGRRQLISLTEDGRTRAHGERHARQEWMARALAELGTPEEIRAVLVAAELLGKVSDAP</sequence>
<evidence type="ECO:0000256" key="3">
    <source>
        <dbReference type="ARBA" id="ARBA00023163"/>
    </source>
</evidence>
<feature type="compositionally biased region" description="Basic and acidic residues" evidence="4">
    <location>
        <begin position="88"/>
        <end position="99"/>
    </location>
</feature>
<dbReference type="InterPro" id="IPR036390">
    <property type="entry name" value="WH_DNA-bd_sf"/>
</dbReference>
<dbReference type="InterPro" id="IPR000835">
    <property type="entry name" value="HTH_MarR-typ"/>
</dbReference>